<dbReference type="Proteomes" id="UP000859505">
    <property type="component" value="Unassembled WGS sequence"/>
</dbReference>
<dbReference type="AlphaFoldDB" id="A0AAD3UC65"/>
<evidence type="ECO:0000313" key="1">
    <source>
        <dbReference type="EMBL" id="HAT6345181.1"/>
    </source>
</evidence>
<reference evidence="1" key="1">
    <citation type="journal article" date="2018" name="Genome Biol.">
        <title>SKESA: strategic k-mer extension for scrupulous assemblies.</title>
        <authorList>
            <person name="Souvorov A."/>
            <person name="Agarwala R."/>
            <person name="Lipman D.J."/>
        </authorList>
    </citation>
    <scope>NUCLEOTIDE SEQUENCE</scope>
    <source>
        <strain evidence="1">OLC2673_Aeromonas</strain>
    </source>
</reference>
<reference evidence="1" key="2">
    <citation type="submission" date="2020-01" db="EMBL/GenBank/DDBJ databases">
        <authorList>
            <consortium name="NCBI Pathogen Detection Project"/>
        </authorList>
    </citation>
    <scope>NUCLEOTIDE SEQUENCE</scope>
    <source>
        <strain evidence="1">OLC2673_Aeromonas</strain>
    </source>
</reference>
<proteinExistence type="predicted"/>
<organism evidence="1 2">
    <name type="scientific">Aeromonas hydrophila</name>
    <dbReference type="NCBI Taxonomy" id="644"/>
    <lineage>
        <taxon>Bacteria</taxon>
        <taxon>Pseudomonadati</taxon>
        <taxon>Pseudomonadota</taxon>
        <taxon>Gammaproteobacteria</taxon>
        <taxon>Aeromonadales</taxon>
        <taxon>Aeromonadaceae</taxon>
        <taxon>Aeromonas</taxon>
    </lineage>
</organism>
<protein>
    <submittedName>
        <fullName evidence="1">Uncharacterized protein</fullName>
    </submittedName>
</protein>
<sequence length="346" mass="39684">MEKEITLTYYKILKMGIYERNGTCILTPSQLLKELKEWSYDNHRPLVETSTFEPNKLYLEAFFLDFYEENGNYILALWNKLPSHKKGIGSVPSDATPETAIIAHTSIDKNHIPGFPTYFYISPSSEYIATIKIENNVLGLGQLRSYVKGYLKTYCSHIVNRQDGNDKVFGLCRHKKPLGQPDDRVPEKSLLSYFMLSAARKEMGREFIINNAHNISKVVKDISRNILNKDNDETAIERIVRCFKGLPMTAKRSTRVTMPVDLAQEHVKRLIEDYYENDCSEEYNVGFIIRGGAQKIHWLDGTVHTESTKGYLKMHTFDQPDLQSLMSLIKTIGDVEIKSADRKNVA</sequence>
<accession>A0AAD3UC65</accession>
<name>A0AAD3UC65_AERHY</name>
<evidence type="ECO:0000313" key="2">
    <source>
        <dbReference type="Proteomes" id="UP000859505"/>
    </source>
</evidence>
<gene>
    <name evidence="1" type="ORF">JAJ28_002936</name>
</gene>
<comment type="caution">
    <text evidence="1">The sequence shown here is derived from an EMBL/GenBank/DDBJ whole genome shotgun (WGS) entry which is preliminary data.</text>
</comment>
<dbReference type="EMBL" id="DACTUL010000024">
    <property type="protein sequence ID" value="HAT6345181.1"/>
    <property type="molecule type" value="Genomic_DNA"/>
</dbReference>